<dbReference type="Proteomes" id="UP000240653">
    <property type="component" value="Unassembled WGS sequence"/>
</dbReference>
<dbReference type="Pfam" id="PF06233">
    <property type="entry name" value="Usg"/>
    <property type="match status" value="1"/>
</dbReference>
<organism evidence="1 2">
    <name type="scientific">Pseudaminobacter soli</name>
    <name type="common">ex Li et al. 2025</name>
    <dbReference type="NCBI Taxonomy" id="1295366"/>
    <lineage>
        <taxon>Bacteria</taxon>
        <taxon>Pseudomonadati</taxon>
        <taxon>Pseudomonadota</taxon>
        <taxon>Alphaproteobacteria</taxon>
        <taxon>Hyphomicrobiales</taxon>
        <taxon>Phyllobacteriaceae</taxon>
        <taxon>Pseudaminobacter</taxon>
    </lineage>
</organism>
<protein>
    <submittedName>
        <fullName evidence="1">Protein usg</fullName>
    </submittedName>
</protein>
<proteinExistence type="predicted"/>
<sequence length="92" mass="10702">MIASVSREFQLQIQGFGLTTAEIHYHLPDHPSLLQLYVWQEYDLAPDFPTLKGFLNYWERELEGALHSVRVAHHRLLQPAEWRAVDGIIAIH</sequence>
<dbReference type="OrthoDB" id="9811054at2"/>
<name>A0A2P7S1G6_9HYPH</name>
<evidence type="ECO:0000313" key="2">
    <source>
        <dbReference type="Proteomes" id="UP000240653"/>
    </source>
</evidence>
<keyword evidence="2" id="KW-1185">Reference proteome</keyword>
<dbReference type="AlphaFoldDB" id="A0A2P7S1G6"/>
<accession>A0A2P7S1G6</accession>
<dbReference type="RefSeq" id="WP_106726775.1">
    <property type="nucleotide sequence ID" value="NZ_PXYL01000019.1"/>
</dbReference>
<gene>
    <name evidence="1" type="ORF">C7I85_25120</name>
</gene>
<reference evidence="1 2" key="1">
    <citation type="submission" date="2018-03" db="EMBL/GenBank/DDBJ databases">
        <title>The draft genome of Mesorhizobium soli JCM 19897.</title>
        <authorList>
            <person name="Li L."/>
            <person name="Liu L."/>
            <person name="Liang L."/>
            <person name="Wang T."/>
            <person name="Zhang X."/>
        </authorList>
    </citation>
    <scope>NUCLEOTIDE SEQUENCE [LARGE SCALE GENOMIC DNA]</scope>
    <source>
        <strain evidence="1 2">JCM 19897</strain>
    </source>
</reference>
<dbReference type="InterPro" id="IPR009354">
    <property type="entry name" value="Usg"/>
</dbReference>
<dbReference type="EMBL" id="PXYL01000019">
    <property type="protein sequence ID" value="PSJ56292.1"/>
    <property type="molecule type" value="Genomic_DNA"/>
</dbReference>
<evidence type="ECO:0000313" key="1">
    <source>
        <dbReference type="EMBL" id="PSJ56292.1"/>
    </source>
</evidence>
<comment type="caution">
    <text evidence="1">The sequence shown here is derived from an EMBL/GenBank/DDBJ whole genome shotgun (WGS) entry which is preliminary data.</text>
</comment>